<keyword evidence="3" id="KW-1185">Reference proteome</keyword>
<protein>
    <submittedName>
        <fullName evidence="2">Uncharacterized protein</fullName>
    </submittedName>
</protein>
<gene>
    <name evidence="2" type="ORF">JQC75_02270</name>
</gene>
<evidence type="ECO:0000313" key="2">
    <source>
        <dbReference type="EMBL" id="QRH02273.1"/>
    </source>
</evidence>
<accession>A0ABX7G519</accession>
<dbReference type="EMBL" id="CP069213">
    <property type="protein sequence ID" value="QRH02273.1"/>
    <property type="molecule type" value="Genomic_DNA"/>
</dbReference>
<organism evidence="2 3">
    <name type="scientific">Shewanella litorisediminis</name>
    <dbReference type="NCBI Taxonomy" id="1173586"/>
    <lineage>
        <taxon>Bacteria</taxon>
        <taxon>Pseudomonadati</taxon>
        <taxon>Pseudomonadota</taxon>
        <taxon>Gammaproteobacteria</taxon>
        <taxon>Alteromonadales</taxon>
        <taxon>Shewanellaceae</taxon>
        <taxon>Shewanella</taxon>
    </lineage>
</organism>
<name>A0ABX7G519_9GAMM</name>
<evidence type="ECO:0000256" key="1">
    <source>
        <dbReference type="SAM" id="MobiDB-lite"/>
    </source>
</evidence>
<feature type="region of interest" description="Disordered" evidence="1">
    <location>
        <begin position="1"/>
        <end position="57"/>
    </location>
</feature>
<evidence type="ECO:0000313" key="3">
    <source>
        <dbReference type="Proteomes" id="UP000596252"/>
    </source>
</evidence>
<reference evidence="2 3" key="1">
    <citation type="journal article" date="2012" name="Antonie Van Leeuwenhoek">
        <title>Shewanella litorisediminis sp. nov., a gammaproteobacterium isolated from a tidal flat sediment.</title>
        <authorList>
            <person name="Lee M.H."/>
            <person name="Yoon J.H."/>
        </authorList>
    </citation>
    <scope>NUCLEOTIDE SEQUENCE [LARGE SCALE GENOMIC DNA]</scope>
    <source>
        <strain evidence="2 3">SMK1-12</strain>
    </source>
</reference>
<dbReference type="Proteomes" id="UP000596252">
    <property type="component" value="Chromosome"/>
</dbReference>
<sequence length="57" mass="5749">MSCCGACGGQAEQSKPANKPDAKANSGETAKGEPVDAGQVALSEMPEAQSPVQAYRP</sequence>
<dbReference type="RefSeq" id="WP_203325890.1">
    <property type="nucleotide sequence ID" value="NZ_CP069213.1"/>
</dbReference>
<proteinExistence type="predicted"/>